<sequence>MVILTFLLNLTQLLVGNGTRGPYFLDSLVIPQSIVVYTDSGELDTSCYRFIFSSGMLFFKYRVVPTETLIVSYEKLNLHIPMVYRIFAMDSTTHVDTSINSIGGRRPSLQLTGMKGVSFSITPANLRMEQTLTMNWYTNYGDILVEGNFDATGEDEVIPLNSLEDWRLRIERGDLNLEWGTLNTTLHIPLGDLPVRDVGIRVRKSHFTVTHYIQHSRRSTKRFVIIHRGEQGPFKLSTELILPGSELVRVNHVVKSRVHDYYLDYNEGNL</sequence>
<accession>A0A257LUE6</accession>
<reference evidence="2" key="1">
    <citation type="submission" date="2017-07" db="EMBL/GenBank/DDBJ databases">
        <title>Novel pathways for hydrocarbon cycling and metabolic interdependencies in hydrothermal sediment communities.</title>
        <authorList>
            <person name="Dombrowski N."/>
            <person name="Seitz K."/>
            <person name="Teske A."/>
            <person name="Baker B."/>
        </authorList>
    </citation>
    <scope>NUCLEOTIDE SEQUENCE [LARGE SCALE GENOMIC DNA]</scope>
</reference>
<gene>
    <name evidence="1" type="ORF">CGW93_02535</name>
</gene>
<comment type="caution">
    <text evidence="1">The sequence shown here is derived from an EMBL/GenBank/DDBJ whole genome shotgun (WGS) entry which is preliminary data.</text>
</comment>
<evidence type="ECO:0000313" key="2">
    <source>
        <dbReference type="Proteomes" id="UP000216312"/>
    </source>
</evidence>
<protein>
    <submittedName>
        <fullName evidence="1">Uncharacterized protein</fullName>
    </submittedName>
</protein>
<dbReference type="EMBL" id="NMUJ01000023">
    <property type="protein sequence ID" value="OYV03099.1"/>
    <property type="molecule type" value="Genomic_DNA"/>
</dbReference>
<proteinExistence type="predicted"/>
<dbReference type="AlphaFoldDB" id="A0A257LUE6"/>
<evidence type="ECO:0000313" key="1">
    <source>
        <dbReference type="EMBL" id="OYV03099.1"/>
    </source>
</evidence>
<name>A0A257LUE6_UNCW3</name>
<organism evidence="1 2">
    <name type="scientific">candidate division WOR-3 bacterium 4484_18</name>
    <dbReference type="NCBI Taxonomy" id="2020626"/>
    <lineage>
        <taxon>Bacteria</taxon>
        <taxon>Bacteria division WOR-3</taxon>
    </lineage>
</organism>
<dbReference type="Proteomes" id="UP000216312">
    <property type="component" value="Unassembled WGS sequence"/>
</dbReference>